<evidence type="ECO:0000313" key="3">
    <source>
        <dbReference type="Proteomes" id="UP000568486"/>
    </source>
</evidence>
<evidence type="ECO:0000313" key="2">
    <source>
        <dbReference type="EMBL" id="NKC28751.1"/>
    </source>
</evidence>
<proteinExistence type="predicted"/>
<feature type="domain" description="ABC-three component systems C-terminal" evidence="1">
    <location>
        <begin position="323"/>
        <end position="444"/>
    </location>
</feature>
<dbReference type="EMBL" id="JAAVLR010000002">
    <property type="protein sequence ID" value="NKC28751.1"/>
    <property type="molecule type" value="Genomic_DNA"/>
</dbReference>
<sequence length="454" mass="50772">MPFKILRSCFRLSAIWATGTYCERCRKCISNRGNPQFISRISSLGWFILAPSTSWGRRLQKSNQYDASGSLAGYLFQCRLALLLAIREMKIKPNCHISIEKFDDIAFHEEDLAHCVVQAKHHIGPKDVTDNSVDVWKTLRIWISQLKAGSFSNADTRRFLITTATAPDDGGLAMLRAGCGPAERQMARQRLATAARTSTNKTSEAGRNDFLALTDEEADVLLATITVVDGAPDLHNVLDEVEGELRILSASSADKVAQSLEGWWLGAVAKRLVGSETSDIPVQHIAIKAQEFASFYGPVGLPVSDPSEFGERPYSIEDEDETYVKQMRLIQLSETAIKRGIQDFYRSNTQRSKWARENLLLDGDVARYEAKLQDSWERKFEEECGEAHTADDASKNAMGRKVFHWASQQQIEFRNVIETWITAGSFHGLADRVKVGWHPNYIDHLSVGVDDASA</sequence>
<dbReference type="Proteomes" id="UP000568486">
    <property type="component" value="Unassembled WGS sequence"/>
</dbReference>
<name>A0ABX1DV54_9HYPH</name>
<dbReference type="Pfam" id="PF20283">
    <property type="entry name" value="CTD7"/>
    <property type="match status" value="1"/>
</dbReference>
<evidence type="ECO:0000259" key="1">
    <source>
        <dbReference type="Pfam" id="PF20283"/>
    </source>
</evidence>
<protein>
    <recommendedName>
        <fullName evidence="1">ABC-three component systems C-terminal domain-containing protein</fullName>
    </recommendedName>
</protein>
<dbReference type="InterPro" id="IPR046913">
    <property type="entry name" value="ABC-3C_CTD7"/>
</dbReference>
<accession>A0ABX1DV54</accession>
<gene>
    <name evidence="2" type="ORF">HED52_16200</name>
</gene>
<comment type="caution">
    <text evidence="2">The sequence shown here is derived from an EMBL/GenBank/DDBJ whole genome shotgun (WGS) entry which is preliminary data.</text>
</comment>
<dbReference type="RefSeq" id="WP_374846333.1">
    <property type="nucleotide sequence ID" value="NZ_JBHEEV010000005.1"/>
</dbReference>
<organism evidence="2 3">
    <name type="scientific">Brucella ciceri</name>
    <dbReference type="NCBI Taxonomy" id="391287"/>
    <lineage>
        <taxon>Bacteria</taxon>
        <taxon>Pseudomonadati</taxon>
        <taxon>Pseudomonadota</taxon>
        <taxon>Alphaproteobacteria</taxon>
        <taxon>Hyphomicrobiales</taxon>
        <taxon>Brucellaceae</taxon>
        <taxon>Brucella/Ochrobactrum group</taxon>
        <taxon>Brucella</taxon>
    </lineage>
</organism>
<keyword evidence="3" id="KW-1185">Reference proteome</keyword>
<reference evidence="2 3" key="1">
    <citation type="submission" date="2020-03" db="EMBL/GenBank/DDBJ databases">
        <title>Whole genome sequencing of clinical and environmental type strains of Ochrobactrum.</title>
        <authorList>
            <person name="Dharne M."/>
        </authorList>
    </citation>
    <scope>NUCLEOTIDE SEQUENCE [LARGE SCALE GENOMIC DNA]</scope>
    <source>
        <strain evidence="2 3">DSM 22292</strain>
    </source>
</reference>